<keyword evidence="4" id="KW-1185">Reference proteome</keyword>
<feature type="region of interest" description="Disordered" evidence="2">
    <location>
        <begin position="248"/>
        <end position="299"/>
    </location>
</feature>
<proteinExistence type="predicted"/>
<feature type="coiled-coil region" evidence="1">
    <location>
        <begin position="117"/>
        <end position="144"/>
    </location>
</feature>
<dbReference type="RefSeq" id="WP_170205041.1">
    <property type="nucleotide sequence ID" value="NZ_CP051685.1"/>
</dbReference>
<name>A0A7Z2W215_9BURK</name>
<evidence type="ECO:0000256" key="1">
    <source>
        <dbReference type="SAM" id="Coils"/>
    </source>
</evidence>
<dbReference type="Pfam" id="PF04375">
    <property type="entry name" value="HemX"/>
    <property type="match status" value="2"/>
</dbReference>
<dbReference type="PANTHER" id="PTHR38043:SF1">
    <property type="entry name" value="PROTEIN HEMX"/>
    <property type="match status" value="1"/>
</dbReference>
<protein>
    <recommendedName>
        <fullName evidence="5">Heme biosynthesis operon protein HemX</fullName>
    </recommendedName>
</protein>
<organism evidence="3 4">
    <name type="scientific">Massilia forsythiae</name>
    <dbReference type="NCBI Taxonomy" id="2728020"/>
    <lineage>
        <taxon>Bacteria</taxon>
        <taxon>Pseudomonadati</taxon>
        <taxon>Pseudomonadota</taxon>
        <taxon>Betaproteobacteria</taxon>
        <taxon>Burkholderiales</taxon>
        <taxon>Oxalobacteraceae</taxon>
        <taxon>Telluria group</taxon>
        <taxon>Massilia</taxon>
    </lineage>
</organism>
<sequence length="425" mass="45322">MNELPNQPDQPGAGGASVPPDSHAAPAASTPSAATSAAAAGASPSFAPPPLGEPRVPEGSSLGALLGKPQNVAILALALLLAVQTWSTHNRFGKLREEVARTLQKDNASNAETAQLVRDTQESAKELEVKVGVLESRAAESQNQQAALQQMYQDVSKNRDEWALTEIEQVLSTASQQLQLAGNVQGALIALQNADRSLSRSDKPQFITIRRAIARDIEKLKALPSVDQAGIALRLDNVIAQIDGLPLLSDEKPAQPSAPSRVNGGARGAVAAPARPAGAGSPAAGSPAAGSPAAEEPGLGRRMAETLRNWSHEMWDDMRQLVRVRTVDTPEALMLSPSESYFVRENLKLRLLNARLALLSRNEGTFRDDLGNAQEMLVKYFDTRARSTQVAQALLRQVQANNVSIDVPDLSESLNAVRNYKSKSQ</sequence>
<gene>
    <name evidence="3" type="ORF">HH212_25700</name>
</gene>
<dbReference type="KEGG" id="mfy:HH212_25700"/>
<evidence type="ECO:0008006" key="5">
    <source>
        <dbReference type="Google" id="ProtNLM"/>
    </source>
</evidence>
<evidence type="ECO:0000313" key="4">
    <source>
        <dbReference type="Proteomes" id="UP000502415"/>
    </source>
</evidence>
<dbReference type="Proteomes" id="UP000502415">
    <property type="component" value="Chromosome"/>
</dbReference>
<feature type="compositionally biased region" description="Low complexity" evidence="2">
    <location>
        <begin position="16"/>
        <end position="45"/>
    </location>
</feature>
<dbReference type="AlphaFoldDB" id="A0A7Z2W215"/>
<evidence type="ECO:0000256" key="2">
    <source>
        <dbReference type="SAM" id="MobiDB-lite"/>
    </source>
</evidence>
<feature type="region of interest" description="Disordered" evidence="2">
    <location>
        <begin position="1"/>
        <end position="57"/>
    </location>
</feature>
<dbReference type="InterPro" id="IPR007470">
    <property type="entry name" value="HemX"/>
</dbReference>
<evidence type="ECO:0000313" key="3">
    <source>
        <dbReference type="EMBL" id="QJE02960.1"/>
    </source>
</evidence>
<dbReference type="PANTHER" id="PTHR38043">
    <property type="entry name" value="PROTEIN HEMX"/>
    <property type="match status" value="1"/>
</dbReference>
<dbReference type="EMBL" id="CP051685">
    <property type="protein sequence ID" value="QJE02960.1"/>
    <property type="molecule type" value="Genomic_DNA"/>
</dbReference>
<reference evidence="3 4" key="1">
    <citation type="submission" date="2020-04" db="EMBL/GenBank/DDBJ databases">
        <title>Genome sequencing of novel species.</title>
        <authorList>
            <person name="Heo J."/>
            <person name="Kim S.-J."/>
            <person name="Kim J.-S."/>
            <person name="Hong S.-B."/>
            <person name="Kwon S.-W."/>
        </authorList>
    </citation>
    <scope>NUCLEOTIDE SEQUENCE [LARGE SCALE GENOMIC DNA]</scope>
    <source>
        <strain evidence="3 4">GN2-R2</strain>
    </source>
</reference>
<keyword evidence="1" id="KW-0175">Coiled coil</keyword>
<feature type="compositionally biased region" description="Low complexity" evidence="2">
    <location>
        <begin position="268"/>
        <end position="297"/>
    </location>
</feature>
<accession>A0A7Z2W215</accession>